<organism evidence="8 9">
    <name type="scientific">Rhodoferax aquaticus</name>
    <dbReference type="NCBI Taxonomy" id="2527691"/>
    <lineage>
        <taxon>Bacteria</taxon>
        <taxon>Pseudomonadati</taxon>
        <taxon>Pseudomonadota</taxon>
        <taxon>Betaproteobacteria</taxon>
        <taxon>Burkholderiales</taxon>
        <taxon>Comamonadaceae</taxon>
        <taxon>Rhodoferax</taxon>
    </lineage>
</organism>
<dbReference type="InterPro" id="IPR006665">
    <property type="entry name" value="OmpA-like"/>
</dbReference>
<dbReference type="PROSITE" id="PS51257">
    <property type="entry name" value="PROKAR_LIPOPROTEIN"/>
    <property type="match status" value="1"/>
</dbReference>
<dbReference type="Proteomes" id="UP000317365">
    <property type="component" value="Chromosome"/>
</dbReference>
<proteinExistence type="predicted"/>
<sequence>MKTPPLPRHLTTRLAPIALALAAFLGACSSLPNNTTLLEQTRMDYRVAVANPDVATYAPLEMKLASDALSQANTAAMDRASAEDIDKLAYLAKQRIGIAQALASQKAAEAQVANASKVRDQVLLQQRTVEADQAKADAAIAQARADRARLDTQQALDASAAAQNQAQNALDRNALLERQLAALAAQKTERGFVITLSDVLFGTDLARLNGDGIRTAQKLANILQENPQRRVLIEGFADSTGSSAHNQELSERRANAVMEALQNLGIPAGRIDAKGYGEAYPVAANDTAPQRQRNRRVEIVLSDESGRVPPR</sequence>
<dbReference type="AlphaFoldDB" id="A0A515EM36"/>
<reference evidence="9" key="2">
    <citation type="journal article" date="2020" name="Int. J. Syst. Evol. Microbiol.">
        <title>Genomic insights into a novel species Rhodoferax aquaticus sp. nov., isolated from freshwater.</title>
        <authorList>
            <person name="Li T."/>
            <person name="Zhuo Y."/>
            <person name="Jin C.Z."/>
            <person name="Wu X."/>
            <person name="Ko S.R."/>
            <person name="Jin F.J."/>
            <person name="Ahn C.Y."/>
            <person name="Oh H.M."/>
            <person name="Lee H.G."/>
            <person name="Jin L."/>
        </authorList>
    </citation>
    <scope>NUCLEOTIDE SEQUENCE [LARGE SCALE GENOMIC DNA]</scope>
    <source>
        <strain evidence="9">Gr-4</strain>
    </source>
</reference>
<feature type="signal peptide" evidence="6">
    <location>
        <begin position="1"/>
        <end position="29"/>
    </location>
</feature>
<feature type="coiled-coil region" evidence="5">
    <location>
        <begin position="131"/>
        <end position="186"/>
    </location>
</feature>
<evidence type="ECO:0000313" key="9">
    <source>
        <dbReference type="Proteomes" id="UP000317365"/>
    </source>
</evidence>
<dbReference type="RefSeq" id="WP_142809856.1">
    <property type="nucleotide sequence ID" value="NZ_CP036282.1"/>
</dbReference>
<dbReference type="CDD" id="cd07185">
    <property type="entry name" value="OmpA_C-like"/>
    <property type="match status" value="1"/>
</dbReference>
<keyword evidence="6" id="KW-0732">Signal</keyword>
<dbReference type="PANTHER" id="PTHR30329:SF21">
    <property type="entry name" value="LIPOPROTEIN YIAD-RELATED"/>
    <property type="match status" value="1"/>
</dbReference>
<dbReference type="SUPFAM" id="SSF103088">
    <property type="entry name" value="OmpA-like"/>
    <property type="match status" value="1"/>
</dbReference>
<keyword evidence="2 4" id="KW-0472">Membrane</keyword>
<dbReference type="PROSITE" id="PS51123">
    <property type="entry name" value="OMPA_2"/>
    <property type="match status" value="1"/>
</dbReference>
<dbReference type="PANTHER" id="PTHR30329">
    <property type="entry name" value="STATOR ELEMENT OF FLAGELLAR MOTOR COMPLEX"/>
    <property type="match status" value="1"/>
</dbReference>
<dbReference type="InterPro" id="IPR036737">
    <property type="entry name" value="OmpA-like_sf"/>
</dbReference>
<dbReference type="PRINTS" id="PR01021">
    <property type="entry name" value="OMPADOMAIN"/>
</dbReference>
<feature type="chain" id="PRO_5022190681" evidence="6">
    <location>
        <begin position="30"/>
        <end position="311"/>
    </location>
</feature>
<reference evidence="9" key="1">
    <citation type="submission" date="2019-02" db="EMBL/GenBank/DDBJ databases">
        <title>Complete genome sequence of Rhodoferax sp. Gr-4.</title>
        <authorList>
            <person name="Jin L."/>
        </authorList>
    </citation>
    <scope>NUCLEOTIDE SEQUENCE [LARGE SCALE GENOMIC DNA]</scope>
    <source>
        <strain evidence="9">Gr-4</strain>
    </source>
</reference>
<dbReference type="InterPro" id="IPR050330">
    <property type="entry name" value="Bact_OuterMem_StrucFunc"/>
</dbReference>
<evidence type="ECO:0000259" key="7">
    <source>
        <dbReference type="PROSITE" id="PS51123"/>
    </source>
</evidence>
<dbReference type="GO" id="GO:0009279">
    <property type="term" value="C:cell outer membrane"/>
    <property type="evidence" value="ECO:0007669"/>
    <property type="project" value="UniProtKB-SubCell"/>
</dbReference>
<evidence type="ECO:0000256" key="1">
    <source>
        <dbReference type="ARBA" id="ARBA00004442"/>
    </source>
</evidence>
<dbReference type="InterPro" id="IPR006664">
    <property type="entry name" value="OMP_bac"/>
</dbReference>
<dbReference type="EMBL" id="CP036282">
    <property type="protein sequence ID" value="QDL53704.1"/>
    <property type="molecule type" value="Genomic_DNA"/>
</dbReference>
<dbReference type="Pfam" id="PF00691">
    <property type="entry name" value="OmpA"/>
    <property type="match status" value="1"/>
</dbReference>
<evidence type="ECO:0000256" key="5">
    <source>
        <dbReference type="SAM" id="Coils"/>
    </source>
</evidence>
<evidence type="ECO:0000256" key="6">
    <source>
        <dbReference type="SAM" id="SignalP"/>
    </source>
</evidence>
<name>A0A515EM36_9BURK</name>
<keyword evidence="5" id="KW-0175">Coiled coil</keyword>
<dbReference type="Gene3D" id="3.30.1330.60">
    <property type="entry name" value="OmpA-like domain"/>
    <property type="match status" value="1"/>
</dbReference>
<protein>
    <submittedName>
        <fullName evidence="8">DUF4398 domain-containing protein</fullName>
    </submittedName>
</protein>
<evidence type="ECO:0000256" key="4">
    <source>
        <dbReference type="PROSITE-ProRule" id="PRU00473"/>
    </source>
</evidence>
<evidence type="ECO:0000313" key="8">
    <source>
        <dbReference type="EMBL" id="QDL53704.1"/>
    </source>
</evidence>
<feature type="domain" description="OmpA-like" evidence="7">
    <location>
        <begin position="188"/>
        <end position="305"/>
    </location>
</feature>
<gene>
    <name evidence="8" type="ORF">EXZ61_05685</name>
</gene>
<dbReference type="InterPro" id="IPR025511">
    <property type="entry name" value="DUF4398"/>
</dbReference>
<dbReference type="KEGG" id="rhg:EXZ61_05685"/>
<keyword evidence="3" id="KW-0998">Cell outer membrane</keyword>
<dbReference type="PRINTS" id="PR01023">
    <property type="entry name" value="NAFLGMOTY"/>
</dbReference>
<evidence type="ECO:0000256" key="3">
    <source>
        <dbReference type="ARBA" id="ARBA00023237"/>
    </source>
</evidence>
<dbReference type="Pfam" id="PF14346">
    <property type="entry name" value="DUF4398"/>
    <property type="match status" value="1"/>
</dbReference>
<keyword evidence="9" id="KW-1185">Reference proteome</keyword>
<accession>A0A515EM36</accession>
<evidence type="ECO:0000256" key="2">
    <source>
        <dbReference type="ARBA" id="ARBA00023136"/>
    </source>
</evidence>
<comment type="subcellular location">
    <subcellularLocation>
        <location evidence="1">Cell outer membrane</location>
    </subcellularLocation>
</comment>